<keyword evidence="7" id="KW-1185">Reference proteome</keyword>
<evidence type="ECO:0000313" key="7">
    <source>
        <dbReference type="Proteomes" id="UP000800235"/>
    </source>
</evidence>
<keyword evidence="4" id="KW-0560">Oxidoreductase</keyword>
<dbReference type="Proteomes" id="UP000800235">
    <property type="component" value="Unassembled WGS sequence"/>
</dbReference>
<comment type="similarity">
    <text evidence="1">Belongs to the NADH:flavin oxidoreductase/NADH oxidase family.</text>
</comment>
<organism evidence="6 7">
    <name type="scientific">Tothia fuscella</name>
    <dbReference type="NCBI Taxonomy" id="1048955"/>
    <lineage>
        <taxon>Eukaryota</taxon>
        <taxon>Fungi</taxon>
        <taxon>Dikarya</taxon>
        <taxon>Ascomycota</taxon>
        <taxon>Pezizomycotina</taxon>
        <taxon>Dothideomycetes</taxon>
        <taxon>Pleosporomycetidae</taxon>
        <taxon>Venturiales</taxon>
        <taxon>Cylindrosympodiaceae</taxon>
        <taxon>Tothia</taxon>
    </lineage>
</organism>
<dbReference type="Gene3D" id="3.20.20.70">
    <property type="entry name" value="Aldolase class I"/>
    <property type="match status" value="1"/>
</dbReference>
<dbReference type="GO" id="GO:0010181">
    <property type="term" value="F:FMN binding"/>
    <property type="evidence" value="ECO:0007669"/>
    <property type="project" value="InterPro"/>
</dbReference>
<evidence type="ECO:0000256" key="1">
    <source>
        <dbReference type="ARBA" id="ARBA00005979"/>
    </source>
</evidence>
<comment type="caution">
    <text evidence="6">The sequence shown here is derived from an EMBL/GenBank/DDBJ whole genome shotgun (WGS) entry which is preliminary data.</text>
</comment>
<evidence type="ECO:0000256" key="2">
    <source>
        <dbReference type="ARBA" id="ARBA00022630"/>
    </source>
</evidence>
<dbReference type="EMBL" id="MU007071">
    <property type="protein sequence ID" value="KAF2425259.1"/>
    <property type="molecule type" value="Genomic_DNA"/>
</dbReference>
<dbReference type="SUPFAM" id="SSF51395">
    <property type="entry name" value="FMN-linked oxidoreductases"/>
    <property type="match status" value="1"/>
</dbReference>
<dbReference type="PANTHER" id="PTHR43656:SF5">
    <property type="entry name" value="NADH:FLAVIN OXIDOREDUCTASE_NADH OXIDASE N-TERMINAL DOMAIN-CONTAINING PROTEIN"/>
    <property type="match status" value="1"/>
</dbReference>
<evidence type="ECO:0000256" key="3">
    <source>
        <dbReference type="ARBA" id="ARBA00022643"/>
    </source>
</evidence>
<evidence type="ECO:0000256" key="4">
    <source>
        <dbReference type="ARBA" id="ARBA00023002"/>
    </source>
</evidence>
<dbReference type="OrthoDB" id="1663137at2759"/>
<dbReference type="InterPro" id="IPR051799">
    <property type="entry name" value="NADH_flavin_oxidoreductase"/>
</dbReference>
<keyword evidence="2" id="KW-0285">Flavoprotein</keyword>
<dbReference type="GO" id="GO:0016491">
    <property type="term" value="F:oxidoreductase activity"/>
    <property type="evidence" value="ECO:0007669"/>
    <property type="project" value="UniProtKB-KW"/>
</dbReference>
<dbReference type="AlphaFoldDB" id="A0A9P4NKE3"/>
<feature type="domain" description="NADH:flavin oxidoreductase/NADH oxidase N-terminal" evidence="5">
    <location>
        <begin position="32"/>
        <end position="362"/>
    </location>
</feature>
<gene>
    <name evidence="6" type="ORF">EJ08DRAFT_405066</name>
</gene>
<dbReference type="CDD" id="cd04733">
    <property type="entry name" value="OYE_like_2_FMN"/>
    <property type="match status" value="1"/>
</dbReference>
<reference evidence="6" key="1">
    <citation type="journal article" date="2020" name="Stud. Mycol.">
        <title>101 Dothideomycetes genomes: a test case for predicting lifestyles and emergence of pathogens.</title>
        <authorList>
            <person name="Haridas S."/>
            <person name="Albert R."/>
            <person name="Binder M."/>
            <person name="Bloem J."/>
            <person name="Labutti K."/>
            <person name="Salamov A."/>
            <person name="Andreopoulos B."/>
            <person name="Baker S."/>
            <person name="Barry K."/>
            <person name="Bills G."/>
            <person name="Bluhm B."/>
            <person name="Cannon C."/>
            <person name="Castanera R."/>
            <person name="Culley D."/>
            <person name="Daum C."/>
            <person name="Ezra D."/>
            <person name="Gonzalez J."/>
            <person name="Henrissat B."/>
            <person name="Kuo A."/>
            <person name="Liang C."/>
            <person name="Lipzen A."/>
            <person name="Lutzoni F."/>
            <person name="Magnuson J."/>
            <person name="Mondo S."/>
            <person name="Nolan M."/>
            <person name="Ohm R."/>
            <person name="Pangilinan J."/>
            <person name="Park H.-J."/>
            <person name="Ramirez L."/>
            <person name="Alfaro M."/>
            <person name="Sun H."/>
            <person name="Tritt A."/>
            <person name="Yoshinaga Y."/>
            <person name="Zwiers L.-H."/>
            <person name="Turgeon B."/>
            <person name="Goodwin S."/>
            <person name="Spatafora J."/>
            <person name="Crous P."/>
            <person name="Grigoriev I."/>
        </authorList>
    </citation>
    <scope>NUCLEOTIDE SEQUENCE</scope>
    <source>
        <strain evidence="6">CBS 130266</strain>
    </source>
</reference>
<keyword evidence="3" id="KW-0288">FMN</keyword>
<name>A0A9P4NKE3_9PEZI</name>
<sequence>MAPSERYQSDDVDASPLGKELKFEFSGKVAPNRFLKGAMTERISSWDPQNFEKRGVPTKNLINVYRRWGEGSLGVILTGNIMIEYDQLEAPGNPIIPRTAPFEGERFEAFKELATASKKHGSLIVGQVSHPGRQCESRIQPDPVSASDVQLEGNVMGMTFAKPHPASSEEISRIIDGFAHAAEYLEKAGYDGIELHGAHGYLLAQFLSETTNKRTDKYGGSLENRARLILEIAREIRKRVSSSFILSIKLNSVEFQERGFQPEEAQKLASMLEGEKFDFVELSGGTYQSLAFSHKKESTKKREAFFLEFAEKITPGLTKTKTYVTGGFKSAGAMVKALDTVDGVGLARPVCQEPHLCRDILSGKVKGAIKMKLDESDFGATNVAAGTQIRQIGKDQEPIDLSKQENFEGFQADMKKWGEKLGGDKEMKEFGYVDIESVQSVPYGTAAA</sequence>
<evidence type="ECO:0000259" key="5">
    <source>
        <dbReference type="Pfam" id="PF00724"/>
    </source>
</evidence>
<accession>A0A9P4NKE3</accession>
<dbReference type="InterPro" id="IPR013785">
    <property type="entry name" value="Aldolase_TIM"/>
</dbReference>
<dbReference type="PANTHER" id="PTHR43656">
    <property type="entry name" value="BINDING OXIDOREDUCTASE, PUTATIVE (AFU_ORTHOLOGUE AFUA_2G08260)-RELATED"/>
    <property type="match status" value="1"/>
</dbReference>
<proteinExistence type="inferred from homology"/>
<dbReference type="Pfam" id="PF00724">
    <property type="entry name" value="Oxidored_FMN"/>
    <property type="match status" value="1"/>
</dbReference>
<dbReference type="InterPro" id="IPR001155">
    <property type="entry name" value="OxRdtase_FMN_N"/>
</dbReference>
<evidence type="ECO:0000313" key="6">
    <source>
        <dbReference type="EMBL" id="KAF2425259.1"/>
    </source>
</evidence>
<protein>
    <submittedName>
        <fullName evidence="6">FMN-linked oxidoreductase</fullName>
    </submittedName>
</protein>